<feature type="domain" description="SPOR" evidence="2">
    <location>
        <begin position="98"/>
        <end position="177"/>
    </location>
</feature>
<keyword evidence="4" id="KW-1185">Reference proteome</keyword>
<sequence length="179" mass="20964">MTQRDYVKRGRATKQTKKVEKPAFPWVNVTVALLIIVGFIFLLWKIKDNAPDPEVAEDLPEVVATEPEKELPELPEEEWEFIRTLPGYEVEIEQTEEVQSTRRYIMQCGSFRSEEQAEEMRAQIAMTGLESVVRPSEGSNGRWYRVMLGPYDSKRAAERNRHTIRDVGIRTCQIWYWNQ</sequence>
<organism evidence="3 4">
    <name type="scientific">Alteromonas arenosi</name>
    <dbReference type="NCBI Taxonomy" id="3055817"/>
    <lineage>
        <taxon>Bacteria</taxon>
        <taxon>Pseudomonadati</taxon>
        <taxon>Pseudomonadota</taxon>
        <taxon>Gammaproteobacteria</taxon>
        <taxon>Alteromonadales</taxon>
        <taxon>Alteromonadaceae</taxon>
        <taxon>Alteromonas/Salinimonas group</taxon>
        <taxon>Alteromonas</taxon>
    </lineage>
</organism>
<keyword evidence="1" id="KW-0472">Membrane</keyword>
<keyword evidence="1" id="KW-1133">Transmembrane helix</keyword>
<dbReference type="PANTHER" id="PTHR38687:SF2">
    <property type="entry name" value="CELL DIVISION PROTEIN FTSN"/>
    <property type="match status" value="1"/>
</dbReference>
<dbReference type="PANTHER" id="PTHR38687">
    <property type="entry name" value="CELL DIVISION PROTEIN DEDD-RELATED"/>
    <property type="match status" value="1"/>
</dbReference>
<dbReference type="Proteomes" id="UP001234343">
    <property type="component" value="Unassembled WGS sequence"/>
</dbReference>
<dbReference type="EMBL" id="JAUCBP010000010">
    <property type="protein sequence ID" value="MDM7861320.1"/>
    <property type="molecule type" value="Genomic_DNA"/>
</dbReference>
<name>A0ABT7SYR4_9ALTE</name>
<evidence type="ECO:0000259" key="2">
    <source>
        <dbReference type="PROSITE" id="PS51724"/>
    </source>
</evidence>
<dbReference type="InterPro" id="IPR036680">
    <property type="entry name" value="SPOR-like_sf"/>
</dbReference>
<proteinExistence type="predicted"/>
<accession>A0ABT7SYR4</accession>
<evidence type="ECO:0000313" key="4">
    <source>
        <dbReference type="Proteomes" id="UP001234343"/>
    </source>
</evidence>
<keyword evidence="1" id="KW-0812">Transmembrane</keyword>
<dbReference type="Pfam" id="PF05036">
    <property type="entry name" value="SPOR"/>
    <property type="match status" value="1"/>
</dbReference>
<protein>
    <submittedName>
        <fullName evidence="3">SPOR domain-containing protein</fullName>
    </submittedName>
</protein>
<dbReference type="InterPro" id="IPR007730">
    <property type="entry name" value="SPOR-like_dom"/>
</dbReference>
<dbReference type="RefSeq" id="WP_289365762.1">
    <property type="nucleotide sequence ID" value="NZ_JAUCBP010000010.1"/>
</dbReference>
<dbReference type="Gene3D" id="3.30.70.1070">
    <property type="entry name" value="Sporulation related repeat"/>
    <property type="match status" value="1"/>
</dbReference>
<evidence type="ECO:0000313" key="3">
    <source>
        <dbReference type="EMBL" id="MDM7861320.1"/>
    </source>
</evidence>
<evidence type="ECO:0000256" key="1">
    <source>
        <dbReference type="SAM" id="Phobius"/>
    </source>
</evidence>
<dbReference type="SUPFAM" id="SSF110997">
    <property type="entry name" value="Sporulation related repeat"/>
    <property type="match status" value="1"/>
</dbReference>
<reference evidence="3 4" key="1">
    <citation type="submission" date="2023-06" db="EMBL/GenBank/DDBJ databases">
        <title>Alteromonas sp. ASW11-36 isolated from intertidal sand.</title>
        <authorList>
            <person name="Li Y."/>
        </authorList>
    </citation>
    <scope>NUCLEOTIDE SEQUENCE [LARGE SCALE GENOMIC DNA]</scope>
    <source>
        <strain evidence="3 4">ASW11-36</strain>
    </source>
</reference>
<feature type="transmembrane region" description="Helical" evidence="1">
    <location>
        <begin position="23"/>
        <end position="44"/>
    </location>
</feature>
<dbReference type="PROSITE" id="PS51724">
    <property type="entry name" value="SPOR"/>
    <property type="match status" value="1"/>
</dbReference>
<gene>
    <name evidence="3" type="ORF">QTP81_12005</name>
</gene>
<comment type="caution">
    <text evidence="3">The sequence shown here is derived from an EMBL/GenBank/DDBJ whole genome shotgun (WGS) entry which is preliminary data.</text>
</comment>
<dbReference type="InterPro" id="IPR052521">
    <property type="entry name" value="Cell_div_SPOR-domain"/>
</dbReference>